<dbReference type="InterPro" id="IPR018060">
    <property type="entry name" value="HTH_AraC"/>
</dbReference>
<dbReference type="GO" id="GO:0043565">
    <property type="term" value="F:sequence-specific DNA binding"/>
    <property type="evidence" value="ECO:0007669"/>
    <property type="project" value="InterPro"/>
</dbReference>
<evidence type="ECO:0000256" key="7">
    <source>
        <dbReference type="ARBA" id="ARBA00023136"/>
    </source>
</evidence>
<keyword evidence="13" id="KW-1185">Reference proteome</keyword>
<dbReference type="PANTHER" id="PTHR43280">
    <property type="entry name" value="ARAC-FAMILY TRANSCRIPTIONAL REGULATOR"/>
    <property type="match status" value="1"/>
</dbReference>
<feature type="coiled-coil region" evidence="9">
    <location>
        <begin position="347"/>
        <end position="374"/>
    </location>
</feature>
<keyword evidence="7 10" id="KW-0472">Membrane</keyword>
<evidence type="ECO:0000256" key="8">
    <source>
        <dbReference type="ARBA" id="ARBA00023163"/>
    </source>
</evidence>
<dbReference type="OrthoDB" id="1975037at2"/>
<keyword evidence="6" id="KW-0238">DNA-binding</keyword>
<dbReference type="PANTHER" id="PTHR43280:SF10">
    <property type="entry name" value="REGULATORY PROTEIN POCR"/>
    <property type="match status" value="1"/>
</dbReference>
<dbReference type="GO" id="GO:0005886">
    <property type="term" value="C:plasma membrane"/>
    <property type="evidence" value="ECO:0007669"/>
    <property type="project" value="UniProtKB-SubCell"/>
</dbReference>
<protein>
    <submittedName>
        <fullName evidence="12">Transcriptional regulator, AraC family</fullName>
    </submittedName>
</protein>
<dbReference type="Pfam" id="PF02743">
    <property type="entry name" value="dCache_1"/>
    <property type="match status" value="1"/>
</dbReference>
<keyword evidence="8" id="KW-0804">Transcription</keyword>
<feature type="domain" description="HTH araC/xylS-type" evidence="11">
    <location>
        <begin position="661"/>
        <end position="759"/>
    </location>
</feature>
<evidence type="ECO:0000256" key="4">
    <source>
        <dbReference type="ARBA" id="ARBA00022989"/>
    </source>
</evidence>
<keyword evidence="3 10" id="KW-0812">Transmembrane</keyword>
<dbReference type="InterPro" id="IPR018062">
    <property type="entry name" value="HTH_AraC-typ_CS"/>
</dbReference>
<accession>A0A1H9MYP7</accession>
<evidence type="ECO:0000313" key="13">
    <source>
        <dbReference type="Proteomes" id="UP000199687"/>
    </source>
</evidence>
<reference evidence="12 13" key="1">
    <citation type="submission" date="2016-10" db="EMBL/GenBank/DDBJ databases">
        <authorList>
            <person name="de Groot N.N."/>
        </authorList>
    </citation>
    <scope>NUCLEOTIDE SEQUENCE [LARGE SCALE GENOMIC DNA]</scope>
    <source>
        <strain evidence="12 13">CGMCC 1.7727</strain>
    </source>
</reference>
<gene>
    <name evidence="12" type="ORF">SAMN04487944_102235</name>
</gene>
<dbReference type="GO" id="GO:0003700">
    <property type="term" value="F:DNA-binding transcription factor activity"/>
    <property type="evidence" value="ECO:0007669"/>
    <property type="project" value="InterPro"/>
</dbReference>
<evidence type="ECO:0000259" key="11">
    <source>
        <dbReference type="PROSITE" id="PS01124"/>
    </source>
</evidence>
<evidence type="ECO:0000256" key="10">
    <source>
        <dbReference type="SAM" id="Phobius"/>
    </source>
</evidence>
<feature type="transmembrane region" description="Helical" evidence="10">
    <location>
        <begin position="295"/>
        <end position="322"/>
    </location>
</feature>
<keyword evidence="5" id="KW-0805">Transcription regulation</keyword>
<evidence type="ECO:0000256" key="6">
    <source>
        <dbReference type="ARBA" id="ARBA00023125"/>
    </source>
</evidence>
<proteinExistence type="predicted"/>
<keyword evidence="9" id="KW-0175">Coiled coil</keyword>
<evidence type="ECO:0000256" key="3">
    <source>
        <dbReference type="ARBA" id="ARBA00022692"/>
    </source>
</evidence>
<dbReference type="Proteomes" id="UP000199687">
    <property type="component" value="Unassembled WGS sequence"/>
</dbReference>
<dbReference type="EMBL" id="FOGL01000002">
    <property type="protein sequence ID" value="SER28657.1"/>
    <property type="molecule type" value="Genomic_DNA"/>
</dbReference>
<evidence type="ECO:0000256" key="1">
    <source>
        <dbReference type="ARBA" id="ARBA00004651"/>
    </source>
</evidence>
<dbReference type="RefSeq" id="WP_089739348.1">
    <property type="nucleotide sequence ID" value="NZ_FOGL01000002.1"/>
</dbReference>
<sequence length="765" mass="89071">MKKFSTKHYFKLIAFLIILSTVPVIITGGLSYWQSSNAIVDYSNDEKKQNIYQIQTNVEQVLKYVDLSTTYFVRSTQTQQFLNENMNAASFSDFNKLRRDLNHLQTIETGIEDIIFVSFDKKWLINNDGLVRLDKTTYEEINTSYMNIPDKSSWILEEADKIDFPNATKKSCSHYINLVKKLPILSSEPTGIIGVLIPTCELTEIMAGSNNSESFLILDEDNQTIAHSNTAYIGEDNYIPSSLFNEIDQDAEEGQFEYTISNVAYKITYHTSNYNNWTYLSFVKLSDLHMRSSSIGWITVLIVSILLIISIIFAVIGSRVLYKPVKRLRNAIYSNQSETAGNNVNEFDLIETHIEKLLNQNNQLEKRVQSQVTQLKQLFMMRLVQGKVKNDELPLKLQSFHYHTNWTWLTIFSLKFDAVDQEKFDKNDQDLILFAINNLMEDIIPANERFTPIVINDTQTTIIITECENDAEYTRSINQKVQLIQEKVKELFHLSVSIGISQRFKHLHEADTAFKESKEALKYRLKMGDSSIIFYENLNRRYSNIAPYPSAIKNKLFDAIKVSDKEKAGIELLKLFEYIDRNDIHHQQLEIILSRFLYELFELKELLGIDVEDFHSTEMITHYQSLSSLEEIRDWILNKIIHPLIDNLDAKDDSKNKRISDKMIRMIQESFNRDISLDLIAAELHYNPNYLSSIFQKETGYSFSEYLLKYRINKAKDWLTTTNKSVKEIAEDLQYNNSQNFIRSFRKMEGITPGKYRAQYKSKEA</sequence>
<dbReference type="PROSITE" id="PS00041">
    <property type="entry name" value="HTH_ARAC_FAMILY_1"/>
    <property type="match status" value="1"/>
</dbReference>
<feature type="transmembrane region" description="Helical" evidence="10">
    <location>
        <begin position="12"/>
        <end position="33"/>
    </location>
</feature>
<name>A0A1H9MYP7_9BACI</name>
<dbReference type="SMART" id="SM00342">
    <property type="entry name" value="HTH_ARAC"/>
    <property type="match status" value="1"/>
</dbReference>
<evidence type="ECO:0000256" key="2">
    <source>
        <dbReference type="ARBA" id="ARBA00022475"/>
    </source>
</evidence>
<keyword evidence="4 10" id="KW-1133">Transmembrane helix</keyword>
<keyword evidence="2" id="KW-1003">Cell membrane</keyword>
<dbReference type="InterPro" id="IPR009057">
    <property type="entry name" value="Homeodomain-like_sf"/>
</dbReference>
<dbReference type="Pfam" id="PF12833">
    <property type="entry name" value="HTH_18"/>
    <property type="match status" value="1"/>
</dbReference>
<organism evidence="12 13">
    <name type="scientific">Gracilibacillus ureilyticus</name>
    <dbReference type="NCBI Taxonomy" id="531814"/>
    <lineage>
        <taxon>Bacteria</taxon>
        <taxon>Bacillati</taxon>
        <taxon>Bacillota</taxon>
        <taxon>Bacilli</taxon>
        <taxon>Bacillales</taxon>
        <taxon>Bacillaceae</taxon>
        <taxon>Gracilibacillus</taxon>
    </lineage>
</organism>
<dbReference type="Gene3D" id="3.30.450.20">
    <property type="entry name" value="PAS domain"/>
    <property type="match status" value="1"/>
</dbReference>
<evidence type="ECO:0000313" key="12">
    <source>
        <dbReference type="EMBL" id="SER28657.1"/>
    </source>
</evidence>
<dbReference type="AlphaFoldDB" id="A0A1H9MYP7"/>
<comment type="subcellular location">
    <subcellularLocation>
        <location evidence="1">Cell membrane</location>
        <topology evidence="1">Multi-pass membrane protein</topology>
    </subcellularLocation>
</comment>
<dbReference type="InterPro" id="IPR033479">
    <property type="entry name" value="dCache_1"/>
</dbReference>
<dbReference type="Gene3D" id="1.10.10.60">
    <property type="entry name" value="Homeodomain-like"/>
    <property type="match status" value="2"/>
</dbReference>
<evidence type="ECO:0000256" key="5">
    <source>
        <dbReference type="ARBA" id="ARBA00023015"/>
    </source>
</evidence>
<dbReference type="SUPFAM" id="SSF46689">
    <property type="entry name" value="Homeodomain-like"/>
    <property type="match status" value="2"/>
</dbReference>
<dbReference type="STRING" id="531814.SAMN04487944_102235"/>
<dbReference type="PROSITE" id="PS01124">
    <property type="entry name" value="HTH_ARAC_FAMILY_2"/>
    <property type="match status" value="1"/>
</dbReference>
<evidence type="ECO:0000256" key="9">
    <source>
        <dbReference type="SAM" id="Coils"/>
    </source>
</evidence>